<gene>
    <name evidence="1" type="ORF">SAMN02745166_02896</name>
</gene>
<reference evidence="2" key="1">
    <citation type="submission" date="2017-02" db="EMBL/GenBank/DDBJ databases">
        <authorList>
            <person name="Varghese N."/>
            <person name="Submissions S."/>
        </authorList>
    </citation>
    <scope>NUCLEOTIDE SEQUENCE [LARGE SCALE GENOMIC DNA]</scope>
    <source>
        <strain evidence="2">ATCC 700200</strain>
    </source>
</reference>
<sequence>MSLGPGISPIIVRRFLLGLSLFGLLGLSLALSNCTSPQSSENKSFKKYMRQVTGAVEDKWQTNIRLRRDPLNFGRVRIRFDVDREGHPQDIKFLSSTADSDLVLRELTLRAVLDAQIPPIPADLLPTLDDGRVKIEYEAIVY</sequence>
<dbReference type="Proteomes" id="UP000190774">
    <property type="component" value="Unassembled WGS sequence"/>
</dbReference>
<evidence type="ECO:0000313" key="2">
    <source>
        <dbReference type="Proteomes" id="UP000190774"/>
    </source>
</evidence>
<dbReference type="Gene3D" id="3.30.1150.10">
    <property type="match status" value="1"/>
</dbReference>
<proteinExistence type="predicted"/>
<accession>A0A1T4YBX2</accession>
<organism evidence="1 2">
    <name type="scientific">Prosthecobacter debontii</name>
    <dbReference type="NCBI Taxonomy" id="48467"/>
    <lineage>
        <taxon>Bacteria</taxon>
        <taxon>Pseudomonadati</taxon>
        <taxon>Verrucomicrobiota</taxon>
        <taxon>Verrucomicrobiia</taxon>
        <taxon>Verrucomicrobiales</taxon>
        <taxon>Verrucomicrobiaceae</taxon>
        <taxon>Prosthecobacter</taxon>
    </lineage>
</organism>
<protein>
    <submittedName>
        <fullName evidence="1">TonB protein C-terminal</fullName>
    </submittedName>
</protein>
<name>A0A1T4YBX2_9BACT</name>
<dbReference type="STRING" id="48467.SAMN02745166_02896"/>
<keyword evidence="2" id="KW-1185">Reference proteome</keyword>
<dbReference type="EMBL" id="FUYE01000009">
    <property type="protein sequence ID" value="SKA99284.1"/>
    <property type="molecule type" value="Genomic_DNA"/>
</dbReference>
<dbReference type="AlphaFoldDB" id="A0A1T4YBX2"/>
<evidence type="ECO:0000313" key="1">
    <source>
        <dbReference type="EMBL" id="SKA99284.1"/>
    </source>
</evidence>
<dbReference type="SUPFAM" id="SSF74653">
    <property type="entry name" value="TolA/TonB C-terminal domain"/>
    <property type="match status" value="1"/>
</dbReference>